<dbReference type="InterPro" id="IPR018076">
    <property type="entry name" value="T2SS_GspF_dom"/>
</dbReference>
<name>V8GBH5_9BURK</name>
<accession>V8GBH5</accession>
<keyword evidence="2" id="KW-1003">Cell membrane</keyword>
<evidence type="ECO:0000313" key="8">
    <source>
        <dbReference type="EMBL" id="ETD73083.1"/>
    </source>
</evidence>
<keyword evidence="5 6" id="KW-0472">Membrane</keyword>
<dbReference type="PANTHER" id="PTHR35007">
    <property type="entry name" value="INTEGRAL MEMBRANE PROTEIN-RELATED"/>
    <property type="match status" value="1"/>
</dbReference>
<organism evidence="8 9">
    <name type="scientific">Pelistega indica</name>
    <dbReference type="NCBI Taxonomy" id="1414851"/>
    <lineage>
        <taxon>Bacteria</taxon>
        <taxon>Pseudomonadati</taxon>
        <taxon>Pseudomonadota</taxon>
        <taxon>Betaproteobacteria</taxon>
        <taxon>Burkholderiales</taxon>
        <taxon>Alcaligenaceae</taxon>
        <taxon>Pelistega</taxon>
    </lineage>
</organism>
<dbReference type="OrthoDB" id="9810662at2"/>
<keyword evidence="4 6" id="KW-1133">Transmembrane helix</keyword>
<dbReference type="Pfam" id="PF00482">
    <property type="entry name" value="T2SSF"/>
    <property type="match status" value="1"/>
</dbReference>
<keyword evidence="9" id="KW-1185">Reference proteome</keyword>
<feature type="transmembrane region" description="Helical" evidence="6">
    <location>
        <begin position="264"/>
        <end position="284"/>
    </location>
</feature>
<evidence type="ECO:0000256" key="5">
    <source>
        <dbReference type="ARBA" id="ARBA00023136"/>
    </source>
</evidence>
<evidence type="ECO:0000256" key="6">
    <source>
        <dbReference type="SAM" id="Phobius"/>
    </source>
</evidence>
<gene>
    <name evidence="8" type="ORF">V757_00300</name>
</gene>
<feature type="domain" description="Type II secretion system protein GspF" evidence="7">
    <location>
        <begin position="156"/>
        <end position="280"/>
    </location>
</feature>
<dbReference type="InterPro" id="IPR042094">
    <property type="entry name" value="T2SS_GspF_sf"/>
</dbReference>
<evidence type="ECO:0000259" key="7">
    <source>
        <dbReference type="Pfam" id="PF00482"/>
    </source>
</evidence>
<comment type="subcellular location">
    <subcellularLocation>
        <location evidence="1">Cell membrane</location>
        <topology evidence="1">Multi-pass membrane protein</topology>
    </subcellularLocation>
</comment>
<dbReference type="GO" id="GO:0005886">
    <property type="term" value="C:plasma membrane"/>
    <property type="evidence" value="ECO:0007669"/>
    <property type="project" value="UniProtKB-SubCell"/>
</dbReference>
<dbReference type="AlphaFoldDB" id="V8GBH5"/>
<reference evidence="8 9" key="1">
    <citation type="submission" date="2013-11" db="EMBL/GenBank/DDBJ databases">
        <title>Genomic analysis of Pelistega sp. HM-7.</title>
        <authorList>
            <person name="Kumbhare S.V."/>
            <person name="Shetty S.A."/>
            <person name="Sharma O."/>
            <person name="Dhotre D.P."/>
        </authorList>
    </citation>
    <scope>NUCLEOTIDE SEQUENCE [LARGE SCALE GENOMIC DNA]</scope>
    <source>
        <strain evidence="8 9">HM-7</strain>
    </source>
</reference>
<evidence type="ECO:0000256" key="1">
    <source>
        <dbReference type="ARBA" id="ARBA00004651"/>
    </source>
</evidence>
<evidence type="ECO:0000256" key="3">
    <source>
        <dbReference type="ARBA" id="ARBA00022692"/>
    </source>
</evidence>
<evidence type="ECO:0000256" key="2">
    <source>
        <dbReference type="ARBA" id="ARBA00022475"/>
    </source>
</evidence>
<sequence>MMWLLLSMLLAGVSLCIGFYLMLSPGIQQHAIPLVVSPYFQRYRWCWPWVNKFSLIALPFCSWKYQKRLSLLLQQAGLEEEISLHDIVGLQVLFSLCVPLFLGWVLVGVLSQWWLFMFVILLISLIGAYLPLMHLKRVLRQRQRLLLKDFPFLLDMTTLCVESGMNLHSALIVATQSLVTGPLKRELSHALNLMRTGSNRADALKELAKRMGLAEVNQWVASMTQAESLGMSIGPTLRAQSEQFRQERFFRAEKKATEAPVKMLFPLVIFIFPCTFIVLIHYVVTYVSRIGMFE</sequence>
<dbReference type="Proteomes" id="UP000018766">
    <property type="component" value="Unassembled WGS sequence"/>
</dbReference>
<dbReference type="PANTHER" id="PTHR35007:SF2">
    <property type="entry name" value="PILUS ASSEMBLE PROTEIN"/>
    <property type="match status" value="1"/>
</dbReference>
<dbReference type="Gene3D" id="1.20.81.30">
    <property type="entry name" value="Type II secretion system (T2SS), domain F"/>
    <property type="match status" value="1"/>
</dbReference>
<dbReference type="PATRIC" id="fig|1414851.3.peg.66"/>
<protein>
    <submittedName>
        <fullName evidence="8">Type II secretion protein F</fullName>
    </submittedName>
</protein>
<feature type="transmembrane region" description="Helical" evidence="6">
    <location>
        <begin position="87"/>
        <end position="107"/>
    </location>
</feature>
<keyword evidence="3 6" id="KW-0812">Transmembrane</keyword>
<evidence type="ECO:0000313" key="9">
    <source>
        <dbReference type="Proteomes" id="UP000018766"/>
    </source>
</evidence>
<evidence type="ECO:0000256" key="4">
    <source>
        <dbReference type="ARBA" id="ARBA00022989"/>
    </source>
</evidence>
<feature type="transmembrane region" description="Helical" evidence="6">
    <location>
        <begin position="113"/>
        <end position="132"/>
    </location>
</feature>
<comment type="caution">
    <text evidence="8">The sequence shown here is derived from an EMBL/GenBank/DDBJ whole genome shotgun (WGS) entry which is preliminary data.</text>
</comment>
<dbReference type="RefSeq" id="WP_023948758.1">
    <property type="nucleotide sequence ID" value="NZ_AYSV01000002.1"/>
</dbReference>
<dbReference type="EMBL" id="AYSV01000002">
    <property type="protein sequence ID" value="ETD73083.1"/>
    <property type="molecule type" value="Genomic_DNA"/>
</dbReference>
<proteinExistence type="predicted"/>